<evidence type="ECO:0000256" key="7">
    <source>
        <dbReference type="SAM" id="SignalP"/>
    </source>
</evidence>
<dbReference type="InterPro" id="IPR036390">
    <property type="entry name" value="WH_DNA-bd_sf"/>
</dbReference>
<dbReference type="InterPro" id="IPR036005">
    <property type="entry name" value="Creatinase/aminopeptidase-like"/>
</dbReference>
<evidence type="ECO:0000259" key="8">
    <source>
        <dbReference type="PROSITE" id="PS50016"/>
    </source>
</evidence>
<dbReference type="InterPro" id="IPR013083">
    <property type="entry name" value="Znf_RING/FYVE/PHD"/>
</dbReference>
<feature type="compositionally biased region" description="Acidic residues" evidence="6">
    <location>
        <begin position="789"/>
        <end position="801"/>
    </location>
</feature>
<evidence type="ECO:0000256" key="2">
    <source>
        <dbReference type="ARBA" id="ARBA00022723"/>
    </source>
</evidence>
<dbReference type="RefSeq" id="XP_033380394.1">
    <property type="nucleotide sequence ID" value="XM_033530096.1"/>
</dbReference>
<feature type="chain" id="PRO_5025533323" description="PHD-type domain-containing protein" evidence="7">
    <location>
        <begin position="24"/>
        <end position="1714"/>
    </location>
</feature>
<organism evidence="9 10">
    <name type="scientific">Aaosphaeria arxii CBS 175.79</name>
    <dbReference type="NCBI Taxonomy" id="1450172"/>
    <lineage>
        <taxon>Eukaryota</taxon>
        <taxon>Fungi</taxon>
        <taxon>Dikarya</taxon>
        <taxon>Ascomycota</taxon>
        <taxon>Pezizomycotina</taxon>
        <taxon>Dothideomycetes</taxon>
        <taxon>Pleosporomycetidae</taxon>
        <taxon>Pleosporales</taxon>
        <taxon>Pleosporales incertae sedis</taxon>
        <taxon>Aaosphaeria</taxon>
    </lineage>
</organism>
<feature type="region of interest" description="Disordered" evidence="6">
    <location>
        <begin position="668"/>
        <end position="864"/>
    </location>
</feature>
<dbReference type="GO" id="GO:0008270">
    <property type="term" value="F:zinc ion binding"/>
    <property type="evidence" value="ECO:0007669"/>
    <property type="project" value="UniProtKB-KW"/>
</dbReference>
<feature type="compositionally biased region" description="Acidic residues" evidence="6">
    <location>
        <begin position="640"/>
        <end position="650"/>
    </location>
</feature>
<dbReference type="InterPro" id="IPR019787">
    <property type="entry name" value="Znf_PHD-finger"/>
</dbReference>
<dbReference type="SUPFAM" id="SSF46785">
    <property type="entry name" value="Winged helix' DNA-binding domain"/>
    <property type="match status" value="1"/>
</dbReference>
<dbReference type="Gene3D" id="3.90.230.10">
    <property type="entry name" value="Creatinase/methionine aminopeptidase superfamily"/>
    <property type="match status" value="1"/>
</dbReference>
<feature type="signal peptide" evidence="7">
    <location>
        <begin position="1"/>
        <end position="23"/>
    </location>
</feature>
<dbReference type="FunFam" id="1.10.10.10:FF:000029">
    <property type="entry name" value="Proliferation-associated 2G4, a"/>
    <property type="match status" value="1"/>
</dbReference>
<dbReference type="OrthoDB" id="5876363at2759"/>
<dbReference type="FunFam" id="3.90.230.10:FF:000016">
    <property type="entry name" value="Putative curved dna-binding protein"/>
    <property type="match status" value="1"/>
</dbReference>
<feature type="region of interest" description="Disordered" evidence="6">
    <location>
        <begin position="1172"/>
        <end position="1315"/>
    </location>
</feature>
<dbReference type="CDD" id="cd15535">
    <property type="entry name" value="PHD1_Rco1"/>
    <property type="match status" value="1"/>
</dbReference>
<dbReference type="GeneID" id="54287493"/>
<dbReference type="EMBL" id="ML978073">
    <property type="protein sequence ID" value="KAF2012055.1"/>
    <property type="molecule type" value="Genomic_DNA"/>
</dbReference>
<dbReference type="CDD" id="cd09083">
    <property type="entry name" value="EEP-1"/>
    <property type="match status" value="1"/>
</dbReference>
<evidence type="ECO:0000256" key="5">
    <source>
        <dbReference type="PROSITE-ProRule" id="PRU00146"/>
    </source>
</evidence>
<gene>
    <name evidence="9" type="ORF">BU24DRAFT_435490</name>
</gene>
<feature type="compositionally biased region" description="Polar residues" evidence="6">
    <location>
        <begin position="1241"/>
        <end position="1256"/>
    </location>
</feature>
<evidence type="ECO:0000313" key="9">
    <source>
        <dbReference type="EMBL" id="KAF2012055.1"/>
    </source>
</evidence>
<protein>
    <recommendedName>
        <fullName evidence="8">PHD-type domain-containing protein</fullName>
    </recommendedName>
</protein>
<dbReference type="Pfam" id="PF00557">
    <property type="entry name" value="Peptidase_M24"/>
    <property type="match status" value="1"/>
</dbReference>
<dbReference type="Gene3D" id="1.10.10.10">
    <property type="entry name" value="Winged helix-like DNA-binding domain superfamily/Winged helix DNA-binding domain"/>
    <property type="match status" value="1"/>
</dbReference>
<proteinExistence type="inferred from homology"/>
<dbReference type="Proteomes" id="UP000799778">
    <property type="component" value="Unassembled WGS sequence"/>
</dbReference>
<feature type="compositionally biased region" description="Basic and acidic residues" evidence="6">
    <location>
        <begin position="1172"/>
        <end position="1193"/>
    </location>
</feature>
<dbReference type="GO" id="GO:0032221">
    <property type="term" value="C:Rpd3S complex"/>
    <property type="evidence" value="ECO:0007669"/>
    <property type="project" value="TreeGrafter"/>
</dbReference>
<feature type="compositionally biased region" description="Low complexity" evidence="6">
    <location>
        <begin position="1048"/>
        <end position="1065"/>
    </location>
</feature>
<feature type="region of interest" description="Disordered" evidence="6">
    <location>
        <begin position="953"/>
        <end position="993"/>
    </location>
</feature>
<keyword evidence="7" id="KW-0732">Signal</keyword>
<reference evidence="9" key="1">
    <citation type="journal article" date="2020" name="Stud. Mycol.">
        <title>101 Dothideomycetes genomes: a test case for predicting lifestyles and emergence of pathogens.</title>
        <authorList>
            <person name="Haridas S."/>
            <person name="Albert R."/>
            <person name="Binder M."/>
            <person name="Bloem J."/>
            <person name="Labutti K."/>
            <person name="Salamov A."/>
            <person name="Andreopoulos B."/>
            <person name="Baker S."/>
            <person name="Barry K."/>
            <person name="Bills G."/>
            <person name="Bluhm B."/>
            <person name="Cannon C."/>
            <person name="Castanera R."/>
            <person name="Culley D."/>
            <person name="Daum C."/>
            <person name="Ezra D."/>
            <person name="Gonzalez J."/>
            <person name="Henrissat B."/>
            <person name="Kuo A."/>
            <person name="Liang C."/>
            <person name="Lipzen A."/>
            <person name="Lutzoni F."/>
            <person name="Magnuson J."/>
            <person name="Mondo S."/>
            <person name="Nolan M."/>
            <person name="Ohm R."/>
            <person name="Pangilinan J."/>
            <person name="Park H.-J."/>
            <person name="Ramirez L."/>
            <person name="Alfaro M."/>
            <person name="Sun H."/>
            <person name="Tritt A."/>
            <person name="Yoshinaga Y."/>
            <person name="Zwiers L.-H."/>
            <person name="Turgeon B."/>
            <person name="Goodwin S."/>
            <person name="Spatafora J."/>
            <person name="Crous P."/>
            <person name="Grigoriev I."/>
        </authorList>
    </citation>
    <scope>NUCLEOTIDE SEQUENCE</scope>
    <source>
        <strain evidence="9">CBS 175.79</strain>
    </source>
</reference>
<dbReference type="GO" id="GO:0006357">
    <property type="term" value="P:regulation of transcription by RNA polymerase II"/>
    <property type="evidence" value="ECO:0007669"/>
    <property type="project" value="TreeGrafter"/>
</dbReference>
<evidence type="ECO:0000256" key="6">
    <source>
        <dbReference type="SAM" id="MobiDB-lite"/>
    </source>
</evidence>
<sequence length="1714" mass="188809">MMLPTYPQLLATLLLSWAMMAQAKVPVRLISHNIRYDPGKTSEGEKPWSERKPYVLNQLHFNTASIPESFICLQEALHHQLTDVMDGLGSEWAFIGVGRDDGKESGEYAPIIYRPSVWKLDDWTTKWLSENPDQPGKGWDASSVRIVTVGRFTHQASQKHVVAMSTHFDNVGVTSRTESAKLILNIVDQLEGNATSPIPVFLAGDLNSEMSDTAYQTLNAQDSLLQDAKDSAQWKYGNEVTFTGFAPNYTLNNPDTLTKYKVAAQISQKVLQEVSGWLKEGENIVELCERGDKLIEEEVSKVYKGKKVSKGIGHCTTISPSSYITPYTPIKSDAEEAATTLKEGEAIKIQLGAQIDGFPAIVCDTVIVGAADEVTGRQADLALATYYANELLLRLMLPPGLVTSGTEEEQKKAATQKQASQGKITQLLEKVVAAYDCNLVESTTIWLFERNEIEAKKKIILAPSEGVKGEGLPEVGEVWGVEMGVSLGSGKVKTLNNRATLHRRTATTFGLKRPTSRAFLSEVVKKFSNFPFSLRQLEDEKAAKVGVVECVRGGVIRQYEVVGDKNNDPVARLFTTIAITKNGITRLAAPPALDLSKYKTDKKIEDEEILKILEQPIGKTATKKKTNKKKKKPAKKASGEAEEAESDEECTFPTLGCHWAKQEANIISTPPPSIIASRPSRTSTPSNAPDTPAPSSDSKRSKGQSSLDSWIEPPVQKPTPSFEDHGFARHGVLQGMSPLGVGPSAKVKQRTRALDGYPSARLSFGRNGTLGVGEEGVSTPEMTPARELEQEDSERQEEEDDATPKYQVEEEEEDDDYIPKKSKAKTPTGKTPTRGKTPVQNNIPATGRTPVKNGTSRPSTAINSPPTIQATLAAASAGDMDAARQRLTIVVNEAVSRARQNGKLPIETALREMEQESKSNHYLYEIMDSIIRQNATPKHTADFRQYIKDAKKRYNRAQREKQPRKTMEKSSEGRPHSKRQKTSHTRDISMSDDSLLNEDTVAMAGDSQAKPHLLSSAPVIPPKQSPSPLPTRMNSKSPRKLRATNGTSSPALGSDADAGASSKAPTPNGNPPDSVMNSDSDLSDVNEEIVQNGSPEPIRLTTNSTAKSNGTAASRKVKQTQGARVGKKSRANSAKPFGKPERKAPLTKEEIAEENNMWRKREELFLAQLFRQHDQKEAPLSDVRNETDVRVEDEMLDTESLTESQIAVGPPIKEKEKRRSGRGPRGLNLQAGKRLREDTSRLPSPQPGSAATTRPSTPAFVPPTTKRLKLNNGQAARTKRSPVKNRDGPIAGIAHTGGGGSRQSGPDDNDPASPQDSDDFCAACKGAGEFVCCDGCPRVFHYLCCDPPRVEPPDGSFLCYECSPKVKHVDDSPIENFTILGPLFKRLENTNARSFALPKEIQIFFDGVTARDDGSYYEEIKKFPLPRNSGYGYQRPDYLKTHDNDQKILLCVQCGKSSSGKRQMLKCDFCDSHWHLDCCDPPLANPPHISLESSTRDAWKCPRHVDHDLRSGQLKQQDLNHIESDDDTVMVDMDFDDRVSRKVRRPKKASLIEPTFSRGIRNNGLVEIINDPDDDTDGEGNYVFEDLNSKTFRIPEKGVILDFIDKVKHNRYETQMEERRAAKQAAKRRASQQQFAARPIQQQQAALHLAQLANKETDIGLNETSVDALYLSLTAEAPDEVVTAISTAGPPPLTEEKRAELMKLRALIDRALLS</sequence>
<feature type="compositionally biased region" description="Polar residues" evidence="6">
    <location>
        <begin position="852"/>
        <end position="864"/>
    </location>
</feature>
<keyword evidence="4" id="KW-0862">Zinc</keyword>
<feature type="compositionally biased region" description="Low complexity" evidence="6">
    <location>
        <begin position="825"/>
        <end position="838"/>
    </location>
</feature>
<feature type="domain" description="PHD-type" evidence="8">
    <location>
        <begin position="1318"/>
        <end position="1365"/>
    </location>
</feature>
<dbReference type="Pfam" id="PF00628">
    <property type="entry name" value="PHD"/>
    <property type="match status" value="1"/>
</dbReference>
<dbReference type="PROSITE" id="PS50016">
    <property type="entry name" value="ZF_PHD_2"/>
    <property type="match status" value="1"/>
</dbReference>
<evidence type="ECO:0000313" key="10">
    <source>
        <dbReference type="Proteomes" id="UP000799778"/>
    </source>
</evidence>
<accession>A0A6A5XFN8</accession>
<dbReference type="Gene3D" id="3.30.40.10">
    <property type="entry name" value="Zinc/RING finger domain, C3HC4 (zinc finger)"/>
    <property type="match status" value="2"/>
</dbReference>
<evidence type="ECO:0000256" key="4">
    <source>
        <dbReference type="ARBA" id="ARBA00022833"/>
    </source>
</evidence>
<dbReference type="InterPro" id="IPR000994">
    <property type="entry name" value="Pept_M24"/>
</dbReference>
<dbReference type="Gene3D" id="3.60.10.10">
    <property type="entry name" value="Endonuclease/exonuclease/phosphatase"/>
    <property type="match status" value="1"/>
</dbReference>
<feature type="compositionally biased region" description="Polar residues" evidence="6">
    <location>
        <begin position="1089"/>
        <end position="1112"/>
    </location>
</feature>
<feature type="compositionally biased region" description="Basic and acidic residues" evidence="6">
    <location>
        <begin position="957"/>
        <end position="975"/>
    </location>
</feature>
<feature type="compositionally biased region" description="Pro residues" evidence="6">
    <location>
        <begin position="1019"/>
        <end position="1029"/>
    </location>
</feature>
<feature type="compositionally biased region" description="Basic residues" evidence="6">
    <location>
        <begin position="621"/>
        <end position="635"/>
    </location>
</feature>
<dbReference type="PROSITE" id="PS01359">
    <property type="entry name" value="ZF_PHD_1"/>
    <property type="match status" value="1"/>
</dbReference>
<name>A0A6A5XFN8_9PLEO</name>
<dbReference type="InterPro" id="IPR036691">
    <property type="entry name" value="Endo/exonu/phosph_ase_sf"/>
</dbReference>
<keyword evidence="10" id="KW-1185">Reference proteome</keyword>
<dbReference type="PANTHER" id="PTHR47636:SF1">
    <property type="entry name" value="TRANSCRIPTIONAL REGULATORY PROTEIN RCO1"/>
    <property type="match status" value="1"/>
</dbReference>
<dbReference type="InterPro" id="IPR036388">
    <property type="entry name" value="WH-like_DNA-bd_sf"/>
</dbReference>
<dbReference type="CDD" id="cd01089">
    <property type="entry name" value="PA2G4-like"/>
    <property type="match status" value="1"/>
</dbReference>
<dbReference type="InterPro" id="IPR019786">
    <property type="entry name" value="Zinc_finger_PHD-type_CS"/>
</dbReference>
<comment type="similarity">
    <text evidence="1">Belongs to the peptidase M24 family.</text>
</comment>
<feature type="region of interest" description="Disordered" evidence="6">
    <location>
        <begin position="1007"/>
        <end position="1144"/>
    </location>
</feature>
<dbReference type="InterPro" id="IPR001965">
    <property type="entry name" value="Znf_PHD"/>
</dbReference>
<dbReference type="InterPro" id="IPR052819">
    <property type="entry name" value="Chromatin_regulatory_protein"/>
</dbReference>
<keyword evidence="3 5" id="KW-0863">Zinc-finger</keyword>
<dbReference type="CDD" id="cd15534">
    <property type="entry name" value="PHD2_PHF12_Rco1"/>
    <property type="match status" value="1"/>
</dbReference>
<evidence type="ECO:0000256" key="3">
    <source>
        <dbReference type="ARBA" id="ARBA00022771"/>
    </source>
</evidence>
<dbReference type="SMART" id="SM00249">
    <property type="entry name" value="PHD"/>
    <property type="match status" value="2"/>
</dbReference>
<feature type="compositionally biased region" description="Low complexity" evidence="6">
    <location>
        <begin position="674"/>
        <end position="684"/>
    </location>
</feature>
<keyword evidence="2" id="KW-0479">Metal-binding</keyword>
<dbReference type="SUPFAM" id="SSF56219">
    <property type="entry name" value="DNase I-like"/>
    <property type="match status" value="1"/>
</dbReference>
<dbReference type="SUPFAM" id="SSF55920">
    <property type="entry name" value="Creatinase/aminopeptidase"/>
    <property type="match status" value="1"/>
</dbReference>
<evidence type="ECO:0000256" key="1">
    <source>
        <dbReference type="ARBA" id="ARBA00007319"/>
    </source>
</evidence>
<dbReference type="SUPFAM" id="SSF57903">
    <property type="entry name" value="FYVE/PHD zinc finger"/>
    <property type="match status" value="2"/>
</dbReference>
<dbReference type="PANTHER" id="PTHR47636">
    <property type="entry name" value="TRANSCRIPTIONAL REGULATORY PROTEIN RCO1"/>
    <property type="match status" value="1"/>
</dbReference>
<dbReference type="InterPro" id="IPR011011">
    <property type="entry name" value="Znf_FYVE_PHD"/>
</dbReference>
<feature type="region of interest" description="Disordered" evidence="6">
    <location>
        <begin position="621"/>
        <end position="650"/>
    </location>
</feature>